<reference evidence="1 2" key="1">
    <citation type="submission" date="2017-09" db="EMBL/GenBank/DDBJ databases">
        <title>WGS assembly of Aquilegia coerulea Goldsmith.</title>
        <authorList>
            <person name="Hodges S."/>
            <person name="Kramer E."/>
            <person name="Nordborg M."/>
            <person name="Tomkins J."/>
            <person name="Borevitz J."/>
            <person name="Derieg N."/>
            <person name="Yan J."/>
            <person name="Mihaltcheva S."/>
            <person name="Hayes R.D."/>
            <person name="Rokhsar D."/>
        </authorList>
    </citation>
    <scope>NUCLEOTIDE SEQUENCE [LARGE SCALE GENOMIC DNA]</scope>
    <source>
        <strain evidence="2">cv. Goldsmith</strain>
    </source>
</reference>
<dbReference type="Proteomes" id="UP000230069">
    <property type="component" value="Unassembled WGS sequence"/>
</dbReference>
<accession>A0A2G5CMT4</accession>
<dbReference type="AlphaFoldDB" id="A0A2G5CMT4"/>
<organism evidence="1 2">
    <name type="scientific">Aquilegia coerulea</name>
    <name type="common">Rocky mountain columbine</name>
    <dbReference type="NCBI Taxonomy" id="218851"/>
    <lineage>
        <taxon>Eukaryota</taxon>
        <taxon>Viridiplantae</taxon>
        <taxon>Streptophyta</taxon>
        <taxon>Embryophyta</taxon>
        <taxon>Tracheophyta</taxon>
        <taxon>Spermatophyta</taxon>
        <taxon>Magnoliopsida</taxon>
        <taxon>Ranunculales</taxon>
        <taxon>Ranunculaceae</taxon>
        <taxon>Thalictroideae</taxon>
        <taxon>Aquilegia</taxon>
    </lineage>
</organism>
<keyword evidence="2" id="KW-1185">Reference proteome</keyword>
<dbReference type="InParanoid" id="A0A2G5CMT4"/>
<sequence length="81" mass="9610">MVSTMIRDCCSTNDRIKDENESVWVKILESTNLPWKQKHQISDVFSCSQAMKKQYIPSIIRDDLIKSLYQLFEKKRARNTQ</sequence>
<name>A0A2G5CMT4_AQUCA</name>
<evidence type="ECO:0000313" key="2">
    <source>
        <dbReference type="Proteomes" id="UP000230069"/>
    </source>
</evidence>
<protein>
    <submittedName>
        <fullName evidence="1">Uncharacterized protein</fullName>
    </submittedName>
</protein>
<dbReference type="EMBL" id="KZ305061">
    <property type="protein sequence ID" value="PIA32604.1"/>
    <property type="molecule type" value="Genomic_DNA"/>
</dbReference>
<gene>
    <name evidence="1" type="ORF">AQUCO_04400061v1</name>
</gene>
<evidence type="ECO:0000313" key="1">
    <source>
        <dbReference type="EMBL" id="PIA32604.1"/>
    </source>
</evidence>
<proteinExistence type="predicted"/>